<evidence type="ECO:0000313" key="3">
    <source>
        <dbReference type="EMBL" id="KAK5058798.1"/>
    </source>
</evidence>
<evidence type="ECO:0000259" key="2">
    <source>
        <dbReference type="Pfam" id="PF13460"/>
    </source>
</evidence>
<dbReference type="Proteomes" id="UP001358417">
    <property type="component" value="Unassembled WGS sequence"/>
</dbReference>
<proteinExistence type="inferred from homology"/>
<comment type="caution">
    <text evidence="3">The sequence shown here is derived from an EMBL/GenBank/DDBJ whole genome shotgun (WGS) entry which is preliminary data.</text>
</comment>
<organism evidence="3 4">
    <name type="scientific">Exophiala bonariae</name>
    <dbReference type="NCBI Taxonomy" id="1690606"/>
    <lineage>
        <taxon>Eukaryota</taxon>
        <taxon>Fungi</taxon>
        <taxon>Dikarya</taxon>
        <taxon>Ascomycota</taxon>
        <taxon>Pezizomycotina</taxon>
        <taxon>Eurotiomycetes</taxon>
        <taxon>Chaetothyriomycetidae</taxon>
        <taxon>Chaetothyriales</taxon>
        <taxon>Herpotrichiellaceae</taxon>
        <taxon>Exophiala</taxon>
    </lineage>
</organism>
<reference evidence="3 4" key="1">
    <citation type="submission" date="2023-08" db="EMBL/GenBank/DDBJ databases">
        <title>Black Yeasts Isolated from many extreme environments.</title>
        <authorList>
            <person name="Coleine C."/>
            <person name="Stajich J.E."/>
            <person name="Selbmann L."/>
        </authorList>
    </citation>
    <scope>NUCLEOTIDE SEQUENCE [LARGE SCALE GENOMIC DNA]</scope>
    <source>
        <strain evidence="3 4">CCFEE 5792</strain>
    </source>
</reference>
<dbReference type="GO" id="GO:0042602">
    <property type="term" value="F:riboflavin reductase (NADPH) activity"/>
    <property type="evidence" value="ECO:0007669"/>
    <property type="project" value="TreeGrafter"/>
</dbReference>
<dbReference type="RefSeq" id="XP_064709321.1">
    <property type="nucleotide sequence ID" value="XM_064854595.1"/>
</dbReference>
<feature type="domain" description="NAD(P)-binding" evidence="2">
    <location>
        <begin position="9"/>
        <end position="208"/>
    </location>
</feature>
<sequence length="222" mass="24570">MTTHILVLGATGPSGLDFVHAALREGHTLTLYLRNAAKLPTEVKGNALVTVIQGQLDDQASLEKAASCGSQSVVSFLGPVIGGGPKNAPSILQGYENLVPKLIAHDFKRGLFLSTPSYNSPEDSWAPGWYLIISLLWLTLNWAYRDVVGFSTYIASQPVDKLRWTLFRVPNLRSGPARPVVTTFKGKDRFNWNLERKALAEWVLLELKQDRWIGRAPVLYNA</sequence>
<dbReference type="PANTHER" id="PTHR43355">
    <property type="entry name" value="FLAVIN REDUCTASE (NADPH)"/>
    <property type="match status" value="1"/>
</dbReference>
<dbReference type="PANTHER" id="PTHR43355:SF2">
    <property type="entry name" value="FLAVIN REDUCTASE (NADPH)"/>
    <property type="match status" value="1"/>
</dbReference>
<dbReference type="Pfam" id="PF13460">
    <property type="entry name" value="NAD_binding_10"/>
    <property type="match status" value="1"/>
</dbReference>
<accession>A0AAV9NKN3</accession>
<evidence type="ECO:0000256" key="1">
    <source>
        <dbReference type="ARBA" id="ARBA00038376"/>
    </source>
</evidence>
<dbReference type="GO" id="GO:0004074">
    <property type="term" value="F:biliverdin reductase [NAD(P)H] activity"/>
    <property type="evidence" value="ECO:0007669"/>
    <property type="project" value="TreeGrafter"/>
</dbReference>
<dbReference type="AlphaFoldDB" id="A0AAV9NKN3"/>
<dbReference type="EMBL" id="JAVRRD010000005">
    <property type="protein sequence ID" value="KAK5058798.1"/>
    <property type="molecule type" value="Genomic_DNA"/>
</dbReference>
<dbReference type="Gene3D" id="3.40.50.720">
    <property type="entry name" value="NAD(P)-binding Rossmann-like Domain"/>
    <property type="match status" value="1"/>
</dbReference>
<dbReference type="InterPro" id="IPR036291">
    <property type="entry name" value="NAD(P)-bd_dom_sf"/>
</dbReference>
<keyword evidence="4" id="KW-1185">Reference proteome</keyword>
<gene>
    <name evidence="3" type="ORF">LTR84_011062</name>
</gene>
<dbReference type="GeneID" id="89979216"/>
<name>A0AAV9NKN3_9EURO</name>
<comment type="similarity">
    <text evidence="1">Belongs to the avfA family.</text>
</comment>
<evidence type="ECO:0000313" key="4">
    <source>
        <dbReference type="Proteomes" id="UP001358417"/>
    </source>
</evidence>
<dbReference type="InterPro" id="IPR051606">
    <property type="entry name" value="Polyketide_Oxido-like"/>
</dbReference>
<dbReference type="InterPro" id="IPR016040">
    <property type="entry name" value="NAD(P)-bd_dom"/>
</dbReference>
<dbReference type="SUPFAM" id="SSF51735">
    <property type="entry name" value="NAD(P)-binding Rossmann-fold domains"/>
    <property type="match status" value="1"/>
</dbReference>
<protein>
    <recommendedName>
        <fullName evidence="2">NAD(P)-binding domain-containing protein</fullName>
    </recommendedName>
</protein>